<reference evidence="1 2" key="1">
    <citation type="submission" date="2014-09" db="EMBL/GenBank/DDBJ databases">
        <title>Isolation and characterization of Aurantimonas altamirensis ON-56566 from clinical sample following a dog bite.</title>
        <authorList>
            <person name="Eshaghi A."/>
            <person name="Li A."/>
            <person name="Shahinas D."/>
            <person name="Bahn P."/>
            <person name="Kus J.V."/>
            <person name="Patel S.N."/>
        </authorList>
    </citation>
    <scope>NUCLEOTIDE SEQUENCE [LARGE SCALE GENOMIC DNA]</scope>
    <source>
        <strain evidence="1 2">ON-56566</strain>
    </source>
</reference>
<organism evidence="1 2">
    <name type="scientific">Aureimonas altamirensis</name>
    <dbReference type="NCBI Taxonomy" id="370622"/>
    <lineage>
        <taxon>Bacteria</taxon>
        <taxon>Pseudomonadati</taxon>
        <taxon>Pseudomonadota</taxon>
        <taxon>Alphaproteobacteria</taxon>
        <taxon>Hyphomicrobiales</taxon>
        <taxon>Aurantimonadaceae</taxon>
        <taxon>Aureimonas</taxon>
    </lineage>
</organism>
<accession>A0A0B1Q4F3</accession>
<name>A0A0B1Q4F3_9HYPH</name>
<dbReference type="EMBL" id="JRFJ01000004">
    <property type="protein sequence ID" value="KHJ53797.1"/>
    <property type="molecule type" value="Genomic_DNA"/>
</dbReference>
<gene>
    <name evidence="1" type="ORF">LA66_14425</name>
</gene>
<dbReference type="InterPro" id="IPR015943">
    <property type="entry name" value="WD40/YVTN_repeat-like_dom_sf"/>
</dbReference>
<dbReference type="Proteomes" id="UP000030826">
    <property type="component" value="Unassembled WGS sequence"/>
</dbReference>
<evidence type="ECO:0000313" key="1">
    <source>
        <dbReference type="EMBL" id="KHJ53797.1"/>
    </source>
</evidence>
<dbReference type="AlphaFoldDB" id="A0A0B1Q4F3"/>
<dbReference type="PROSITE" id="PS51318">
    <property type="entry name" value="TAT"/>
    <property type="match status" value="1"/>
</dbReference>
<dbReference type="SUPFAM" id="SSF50969">
    <property type="entry name" value="YVTN repeat-like/Quinoprotein amine dehydrogenase"/>
    <property type="match status" value="1"/>
</dbReference>
<dbReference type="STRING" id="370622.LA66_14425"/>
<evidence type="ECO:0000313" key="2">
    <source>
        <dbReference type="Proteomes" id="UP000030826"/>
    </source>
</evidence>
<dbReference type="PIRSF" id="PIRSF028101">
    <property type="entry name" value="UCP028101"/>
    <property type="match status" value="1"/>
</dbReference>
<protein>
    <recommendedName>
        <fullName evidence="3">DUF1513 domain-containing protein</fullName>
    </recommendedName>
</protein>
<comment type="caution">
    <text evidence="1">The sequence shown here is derived from an EMBL/GenBank/DDBJ whole genome shotgun (WGS) entry which is preliminary data.</text>
</comment>
<dbReference type="Gene3D" id="2.130.10.10">
    <property type="entry name" value="YVTN repeat-like/Quinoprotein amine dehydrogenase"/>
    <property type="match status" value="1"/>
</dbReference>
<dbReference type="InterPro" id="IPR011044">
    <property type="entry name" value="Quino_amine_DH_bsu"/>
</dbReference>
<evidence type="ECO:0008006" key="3">
    <source>
        <dbReference type="Google" id="ProtNLM"/>
    </source>
</evidence>
<dbReference type="InterPro" id="IPR008311">
    <property type="entry name" value="UCP028101"/>
</dbReference>
<dbReference type="Pfam" id="PF07433">
    <property type="entry name" value="DUF1513"/>
    <property type="match status" value="1"/>
</dbReference>
<dbReference type="InterPro" id="IPR006311">
    <property type="entry name" value="TAT_signal"/>
</dbReference>
<proteinExistence type="predicted"/>
<sequence>MTQVARRQLLDRRAFMGAAGAGFLMALGPRAALALARTDAVFASAFRAPDGSFGVATMTERGEIVDRAPLPDRAHGMAACRATGRMVAFARRPGTFAVIFDKDALGEPAVIATPEGRHFFGHGEFSADGRILFASENDFEAGRGVIGLYDTTSSFRRIAEFDAHGIGTHDIGVSPDGRFLAIANGGIETHPDFGRTKLNLDRMQPSLVLLDTRSGALVQRHALPPALARLSTRHLAFADGGRIWFACQFEGSRNETPPLAGYFEPGTDPTFVTLPGDVTERMGHYVGAIATNAAAGLVGLSSPRGSLVLLDARDGRLLSERAVHDAAGVAASARAIAVSAYDGTLAETTSPVNWDQHLLRLPD</sequence>